<dbReference type="InterPro" id="IPR012388">
    <property type="entry name" value="CABLES1/2"/>
</dbReference>
<keyword evidence="1" id="KW-0195">Cyclin</keyword>
<accession>A0ABD6EHG8</accession>
<dbReference type="EMBL" id="JBGFUD010001331">
    <property type="protein sequence ID" value="MFH4976127.1"/>
    <property type="molecule type" value="Genomic_DNA"/>
</dbReference>
<keyword evidence="5" id="KW-1185">Reference proteome</keyword>
<feature type="domain" description="Cyclin-like" evidence="3">
    <location>
        <begin position="425"/>
        <end position="504"/>
    </location>
</feature>
<dbReference type="InterPro" id="IPR006671">
    <property type="entry name" value="Cyclin_N"/>
</dbReference>
<evidence type="ECO:0000256" key="1">
    <source>
        <dbReference type="RuleBase" id="RU000383"/>
    </source>
</evidence>
<evidence type="ECO:0000256" key="2">
    <source>
        <dbReference type="SAM" id="MobiDB-lite"/>
    </source>
</evidence>
<reference evidence="4 5" key="1">
    <citation type="submission" date="2024-08" db="EMBL/GenBank/DDBJ databases">
        <title>Gnathostoma spinigerum genome.</title>
        <authorList>
            <person name="Gonzalez-Bertolin B."/>
            <person name="Monzon S."/>
            <person name="Zaballos A."/>
            <person name="Jimenez P."/>
            <person name="Dekumyoy P."/>
            <person name="Varona S."/>
            <person name="Cuesta I."/>
            <person name="Sumanam S."/>
            <person name="Adisakwattana P."/>
            <person name="Gasser R.B."/>
            <person name="Hernandez-Gonzalez A."/>
            <person name="Young N.D."/>
            <person name="Perteguer M.J."/>
        </authorList>
    </citation>
    <scope>NUCLEOTIDE SEQUENCE [LARGE SCALE GENOMIC DNA]</scope>
    <source>
        <strain evidence="4">AL3</strain>
        <tissue evidence="4">Liver</tissue>
    </source>
</reference>
<feature type="region of interest" description="Disordered" evidence="2">
    <location>
        <begin position="58"/>
        <end position="91"/>
    </location>
</feature>
<name>A0ABD6EHG8_9BILA</name>
<proteinExistence type="inferred from homology"/>
<dbReference type="PANTHER" id="PTHR22896:SF0">
    <property type="entry name" value="CYCLIN N-TERMINAL DOMAIN-CONTAINING PROTEIN"/>
    <property type="match status" value="1"/>
</dbReference>
<dbReference type="Gene3D" id="1.10.472.10">
    <property type="entry name" value="Cyclin-like"/>
    <property type="match status" value="1"/>
</dbReference>
<comment type="similarity">
    <text evidence="1">Belongs to the cyclin family.</text>
</comment>
<organism evidence="4 5">
    <name type="scientific">Gnathostoma spinigerum</name>
    <dbReference type="NCBI Taxonomy" id="75299"/>
    <lineage>
        <taxon>Eukaryota</taxon>
        <taxon>Metazoa</taxon>
        <taxon>Ecdysozoa</taxon>
        <taxon>Nematoda</taxon>
        <taxon>Chromadorea</taxon>
        <taxon>Rhabditida</taxon>
        <taxon>Spirurina</taxon>
        <taxon>Gnathostomatomorpha</taxon>
        <taxon>Gnathostomatoidea</taxon>
        <taxon>Gnathostomatidae</taxon>
        <taxon>Gnathostoma</taxon>
    </lineage>
</organism>
<dbReference type="Pfam" id="PF00134">
    <property type="entry name" value="Cyclin_N"/>
    <property type="match status" value="1"/>
</dbReference>
<dbReference type="SMART" id="SM00385">
    <property type="entry name" value="CYCLIN"/>
    <property type="match status" value="1"/>
</dbReference>
<dbReference type="InterPro" id="IPR013763">
    <property type="entry name" value="Cyclin-like_dom"/>
</dbReference>
<dbReference type="AlphaFoldDB" id="A0ABD6EHG8"/>
<protein>
    <recommendedName>
        <fullName evidence="3">Cyclin-like domain-containing protein</fullName>
    </recommendedName>
</protein>
<evidence type="ECO:0000313" key="4">
    <source>
        <dbReference type="EMBL" id="MFH4976127.1"/>
    </source>
</evidence>
<dbReference type="SUPFAM" id="SSF47954">
    <property type="entry name" value="Cyclin-like"/>
    <property type="match status" value="1"/>
</dbReference>
<evidence type="ECO:0000313" key="5">
    <source>
        <dbReference type="Proteomes" id="UP001608902"/>
    </source>
</evidence>
<dbReference type="InterPro" id="IPR036915">
    <property type="entry name" value="Cyclin-like_sf"/>
</dbReference>
<feature type="compositionally biased region" description="Low complexity" evidence="2">
    <location>
        <begin position="77"/>
        <end position="88"/>
    </location>
</feature>
<sequence length="537" mass="60549">MDSSFFPRMQRYHRNRSTKGHYHLVAARIFLSSLNKSNPYLSSKKSSDRSVLCNQDDMLTMSGSDNRKGDLKNAPRSFHCSPSASSSSLNQTVTEMSNIPGLSVVSSVEQSCSHEMVLVHGHSRSVNIESTEVENKKDGSNTHLLTLEKRSQIQHSSSLGQSEVNREEIERLSELRKPGVPSFVSSSANATTFFQCYEIPPNSGRYYLLSPESSVPLVTWSHICYASPKLESIESYERIHFACSPLNDGDIKPIDFSENQEMSFEQILSARNNVDVADILSAQEAHSSHFAKLSRLPAVEEGDQPRRYISQERTGRIFDCESLVPDLIPPYQTNERRAAVTKLIDEEGIFDLSADSNSPEYDPCLFSNFEKENRLTKATVKFNGFISSLISFVPPDQCKLQLNERFKSAFPYIQVSFTKILSIEKEMLRIARMCDLDNLTLAHAYVFYEKVLLKGMVGKSNRKLVAGAALLVAAKITDIGCVKLSQVVDKIENVFRISRRDLLHHEIPLCVALDFGLHVPDRLLLPHYHRIEFDDLL</sequence>
<dbReference type="PANTHER" id="PTHR22896">
    <property type="entry name" value="CDK5 AND ABL1 ENZYME SUBSTRATE 1"/>
    <property type="match status" value="1"/>
</dbReference>
<evidence type="ECO:0000259" key="3">
    <source>
        <dbReference type="SMART" id="SM00385"/>
    </source>
</evidence>
<dbReference type="Proteomes" id="UP001608902">
    <property type="component" value="Unassembled WGS sequence"/>
</dbReference>
<gene>
    <name evidence="4" type="ORF">AB6A40_002836</name>
</gene>
<comment type="caution">
    <text evidence="4">The sequence shown here is derived from an EMBL/GenBank/DDBJ whole genome shotgun (WGS) entry which is preliminary data.</text>
</comment>